<keyword evidence="1 4" id="KW-0489">Methyltransferase</keyword>
<dbReference type="InterPro" id="IPR050362">
    <property type="entry name" value="Cation-dep_OMT"/>
</dbReference>
<dbReference type="GO" id="GO:0000287">
    <property type="term" value="F:magnesium ion binding"/>
    <property type="evidence" value="ECO:0007669"/>
    <property type="project" value="UniProtKB-UniRule"/>
</dbReference>
<evidence type="ECO:0000256" key="1">
    <source>
        <dbReference type="ARBA" id="ARBA00022603"/>
    </source>
</evidence>
<dbReference type="GO" id="GO:0008757">
    <property type="term" value="F:S-adenosylmethionine-dependent methyltransferase activity"/>
    <property type="evidence" value="ECO:0007669"/>
    <property type="project" value="TreeGrafter"/>
</dbReference>
<dbReference type="SUPFAM" id="SSF53335">
    <property type="entry name" value="S-adenosyl-L-methionine-dependent methyltransferases"/>
    <property type="match status" value="1"/>
</dbReference>
<evidence type="ECO:0000256" key="3">
    <source>
        <dbReference type="ARBA" id="ARBA00022691"/>
    </source>
</evidence>
<feature type="binding site" evidence="4">
    <location>
        <position position="156"/>
    </location>
    <ligand>
        <name>Mg(2+)</name>
        <dbReference type="ChEBI" id="CHEBI:18420"/>
    </ligand>
</feature>
<organism evidence="5 6">
    <name type="scientific">Candidatus Pseudogracilibacillus intestinigallinarum</name>
    <dbReference type="NCBI Taxonomy" id="2838742"/>
    <lineage>
        <taxon>Bacteria</taxon>
        <taxon>Bacillati</taxon>
        <taxon>Bacillota</taxon>
        <taxon>Bacilli</taxon>
        <taxon>Bacillales</taxon>
        <taxon>Bacillaceae</taxon>
        <taxon>Pseudogracilibacillus</taxon>
    </lineage>
</organism>
<dbReference type="PANTHER" id="PTHR10509">
    <property type="entry name" value="O-METHYLTRANSFERASE-RELATED"/>
    <property type="match status" value="1"/>
</dbReference>
<keyword evidence="4" id="KW-0819">tRNA processing</keyword>
<evidence type="ECO:0000256" key="4">
    <source>
        <dbReference type="HAMAP-Rule" id="MF_02217"/>
    </source>
</evidence>
<keyword evidence="4" id="KW-0479">Metal-binding</keyword>
<keyword evidence="4" id="KW-0460">Magnesium</keyword>
<evidence type="ECO:0000313" key="5">
    <source>
        <dbReference type="EMBL" id="HIV74061.1"/>
    </source>
</evidence>
<keyword evidence="2 4" id="KW-0808">Transferase</keyword>
<comment type="subunit">
    <text evidence="4">Homodimer.</text>
</comment>
<dbReference type="InterPro" id="IPR043675">
    <property type="entry name" value="TrmR_methyltr"/>
</dbReference>
<dbReference type="PANTHER" id="PTHR10509:SF14">
    <property type="entry name" value="CAFFEOYL-COA O-METHYLTRANSFERASE 3-RELATED"/>
    <property type="match status" value="1"/>
</dbReference>
<evidence type="ECO:0000256" key="2">
    <source>
        <dbReference type="ARBA" id="ARBA00022679"/>
    </source>
</evidence>
<comment type="function">
    <text evidence="4">Catalyzes the methylation of 5-hydroxyuridine (ho5U) to form 5-methoxyuridine (mo5U) at position 34 in tRNAs.</text>
</comment>
<sequence>MDEIKTYIQALIPTSENWEKELEKYASIHRVPIIEKDGIQFLTQLIRMKQPKRVLEIGTAIGYSALKINEAYPEAKITTIERDDEMVRIANENITKLNKQQHIHVIHGDALEVLKEFQMKDITFDFIFIDAAKGQYKKFFELVQPLISNDVTIVCDNILFKGYVINQSLTEQKRLQKLANKIDLFNHWLMKEETYHTTVLPIGDGMTVSVLK</sequence>
<dbReference type="GO" id="GO:0008171">
    <property type="term" value="F:O-methyltransferase activity"/>
    <property type="evidence" value="ECO:0007669"/>
    <property type="project" value="InterPro"/>
</dbReference>
<feature type="binding site" evidence="4">
    <location>
        <position position="157"/>
    </location>
    <ligand>
        <name>Mg(2+)</name>
        <dbReference type="ChEBI" id="CHEBI:18420"/>
    </ligand>
</feature>
<gene>
    <name evidence="4" type="primary">trmR</name>
    <name evidence="5" type="ORF">H9895_03155</name>
</gene>
<feature type="binding site" evidence="4">
    <location>
        <position position="81"/>
    </location>
    <ligand>
        <name>S-adenosyl-L-methionine</name>
        <dbReference type="ChEBI" id="CHEBI:59789"/>
    </ligand>
</feature>
<protein>
    <recommendedName>
        <fullName evidence="4">tRNA 5-hydroxyuridine methyltransferase</fullName>
        <ecNumber evidence="4">2.1.1.-</ecNumber>
    </recommendedName>
    <alternativeName>
        <fullName evidence="4">ho5U methyltransferase</fullName>
    </alternativeName>
</protein>
<dbReference type="AlphaFoldDB" id="A0A9D1PLJ4"/>
<dbReference type="Pfam" id="PF01596">
    <property type="entry name" value="Methyltransf_3"/>
    <property type="match status" value="1"/>
</dbReference>
<feature type="binding site" evidence="4">
    <location>
        <position position="130"/>
    </location>
    <ligand>
        <name>S-adenosyl-L-methionine</name>
        <dbReference type="ChEBI" id="CHEBI:59789"/>
    </ligand>
</feature>
<dbReference type="EMBL" id="DXHX01000044">
    <property type="protein sequence ID" value="HIV74061.1"/>
    <property type="molecule type" value="Genomic_DNA"/>
</dbReference>
<feature type="binding site" evidence="4">
    <location>
        <position position="64"/>
    </location>
    <ligand>
        <name>S-adenosyl-L-methionine</name>
        <dbReference type="ChEBI" id="CHEBI:59789"/>
    </ligand>
</feature>
<reference evidence="5" key="2">
    <citation type="submission" date="2021-04" db="EMBL/GenBank/DDBJ databases">
        <authorList>
            <person name="Gilroy R."/>
        </authorList>
    </citation>
    <scope>NUCLEOTIDE SEQUENCE</scope>
    <source>
        <strain evidence="5">CHK169-2315</strain>
    </source>
</reference>
<comment type="catalytic activity">
    <reaction evidence="4">
        <text>5-hydroxyuridine(34) in tRNA + S-adenosyl-L-methionine = 5-methoxyuridine(34) in tRNA + S-adenosyl-L-homocysteine + H(+)</text>
        <dbReference type="Rhea" id="RHEA:60524"/>
        <dbReference type="Rhea" id="RHEA-COMP:13381"/>
        <dbReference type="Rhea" id="RHEA-COMP:15591"/>
        <dbReference type="ChEBI" id="CHEBI:15378"/>
        <dbReference type="ChEBI" id="CHEBI:57856"/>
        <dbReference type="ChEBI" id="CHEBI:59789"/>
        <dbReference type="ChEBI" id="CHEBI:136877"/>
        <dbReference type="ChEBI" id="CHEBI:143860"/>
    </reaction>
</comment>
<comment type="similarity">
    <text evidence="4">Belongs to the class I-like SAM-binding methyltransferase superfamily. Cation-dependent O-methyltransferase family.</text>
</comment>
<dbReference type="CDD" id="cd02440">
    <property type="entry name" value="AdoMet_MTases"/>
    <property type="match status" value="1"/>
</dbReference>
<keyword evidence="3 4" id="KW-0949">S-adenosyl-L-methionine</keyword>
<comment type="caution">
    <text evidence="5">The sequence shown here is derived from an EMBL/GenBank/DDBJ whole genome shotgun (WGS) entry which is preliminary data.</text>
</comment>
<dbReference type="EC" id="2.1.1.-" evidence="4"/>
<name>A0A9D1PLJ4_9BACI</name>
<reference evidence="5" key="1">
    <citation type="journal article" date="2021" name="PeerJ">
        <title>Extensive microbial diversity within the chicken gut microbiome revealed by metagenomics and culture.</title>
        <authorList>
            <person name="Gilroy R."/>
            <person name="Ravi A."/>
            <person name="Getino M."/>
            <person name="Pursley I."/>
            <person name="Horton D.L."/>
            <person name="Alikhan N.F."/>
            <person name="Baker D."/>
            <person name="Gharbi K."/>
            <person name="Hall N."/>
            <person name="Watson M."/>
            <person name="Adriaenssens E.M."/>
            <person name="Foster-Nyarko E."/>
            <person name="Jarju S."/>
            <person name="Secka A."/>
            <person name="Antonio M."/>
            <person name="Oren A."/>
            <person name="Chaudhuri R.R."/>
            <person name="La Ragione R."/>
            <person name="Hildebrand F."/>
            <person name="Pallen M.J."/>
        </authorList>
    </citation>
    <scope>NUCLEOTIDE SEQUENCE</scope>
    <source>
        <strain evidence="5">CHK169-2315</strain>
    </source>
</reference>
<dbReference type="GO" id="GO:0016300">
    <property type="term" value="F:tRNA (uridine) methyltransferase activity"/>
    <property type="evidence" value="ECO:0007669"/>
    <property type="project" value="UniProtKB-UniRule"/>
</dbReference>
<dbReference type="Gene3D" id="3.40.50.150">
    <property type="entry name" value="Vaccinia Virus protein VP39"/>
    <property type="match status" value="1"/>
</dbReference>
<feature type="binding site" evidence="4">
    <location>
        <position position="130"/>
    </location>
    <ligand>
        <name>Mg(2+)</name>
        <dbReference type="ChEBI" id="CHEBI:18420"/>
    </ligand>
</feature>
<dbReference type="Proteomes" id="UP000823937">
    <property type="component" value="Unassembled WGS sequence"/>
</dbReference>
<evidence type="ECO:0000313" key="6">
    <source>
        <dbReference type="Proteomes" id="UP000823937"/>
    </source>
</evidence>
<proteinExistence type="inferred from homology"/>
<dbReference type="GO" id="GO:0030488">
    <property type="term" value="P:tRNA methylation"/>
    <property type="evidence" value="ECO:0007669"/>
    <property type="project" value="UniProtKB-UniRule"/>
</dbReference>
<dbReference type="InterPro" id="IPR029063">
    <property type="entry name" value="SAM-dependent_MTases_sf"/>
</dbReference>
<accession>A0A9D1PLJ4</accession>
<dbReference type="InterPro" id="IPR002935">
    <property type="entry name" value="SAM_O-MeTrfase"/>
</dbReference>
<feature type="binding site" evidence="4">
    <location>
        <position position="34"/>
    </location>
    <ligand>
        <name>S-adenosyl-L-methionine</name>
        <dbReference type="ChEBI" id="CHEBI:59789"/>
    </ligand>
</feature>
<dbReference type="HAMAP" id="MF_02217">
    <property type="entry name" value="TrmR_methyltr"/>
    <property type="match status" value="1"/>
</dbReference>
<dbReference type="PROSITE" id="PS51682">
    <property type="entry name" value="SAM_OMT_I"/>
    <property type="match status" value="1"/>
</dbReference>
<feature type="binding site" evidence="4">
    <location>
        <begin position="109"/>
        <end position="110"/>
    </location>
    <ligand>
        <name>S-adenosyl-L-methionine</name>
        <dbReference type="ChEBI" id="CHEBI:59789"/>
    </ligand>
</feature>